<protein>
    <submittedName>
        <fullName evidence="2">Uncharacterized protein</fullName>
    </submittedName>
</protein>
<gene>
    <name evidence="2" type="ORF">SCHPADRAFT_1003475</name>
</gene>
<dbReference type="Proteomes" id="UP000053477">
    <property type="component" value="Unassembled WGS sequence"/>
</dbReference>
<evidence type="ECO:0000313" key="3">
    <source>
        <dbReference type="Proteomes" id="UP000053477"/>
    </source>
</evidence>
<feature type="compositionally biased region" description="Basic residues" evidence="1">
    <location>
        <begin position="218"/>
        <end position="229"/>
    </location>
</feature>
<dbReference type="EMBL" id="KQ087028">
    <property type="protein sequence ID" value="KLO03790.1"/>
    <property type="molecule type" value="Genomic_DNA"/>
</dbReference>
<feature type="compositionally biased region" description="Basic and acidic residues" evidence="1">
    <location>
        <begin position="230"/>
        <end position="251"/>
    </location>
</feature>
<proteinExistence type="predicted"/>
<reference evidence="2 3" key="1">
    <citation type="submission" date="2015-04" db="EMBL/GenBank/DDBJ databases">
        <title>Complete genome sequence of Schizopora paradoxa KUC8140, a cosmopolitan wood degrader in East Asia.</title>
        <authorList>
            <consortium name="DOE Joint Genome Institute"/>
            <person name="Min B."/>
            <person name="Park H."/>
            <person name="Jang Y."/>
            <person name="Kim J.-J."/>
            <person name="Kim K.H."/>
            <person name="Pangilinan J."/>
            <person name="Lipzen A."/>
            <person name="Riley R."/>
            <person name="Grigoriev I.V."/>
            <person name="Spatafora J.W."/>
            <person name="Choi I.-G."/>
        </authorList>
    </citation>
    <scope>NUCLEOTIDE SEQUENCE [LARGE SCALE GENOMIC DNA]</scope>
    <source>
        <strain evidence="2 3">KUC8140</strain>
    </source>
</reference>
<organism evidence="2 3">
    <name type="scientific">Schizopora paradoxa</name>
    <dbReference type="NCBI Taxonomy" id="27342"/>
    <lineage>
        <taxon>Eukaryota</taxon>
        <taxon>Fungi</taxon>
        <taxon>Dikarya</taxon>
        <taxon>Basidiomycota</taxon>
        <taxon>Agaricomycotina</taxon>
        <taxon>Agaricomycetes</taxon>
        <taxon>Hymenochaetales</taxon>
        <taxon>Schizoporaceae</taxon>
        <taxon>Schizopora</taxon>
    </lineage>
</organism>
<accession>A0A0H2QW27</accession>
<feature type="region of interest" description="Disordered" evidence="1">
    <location>
        <begin position="128"/>
        <end position="158"/>
    </location>
</feature>
<evidence type="ECO:0000313" key="2">
    <source>
        <dbReference type="EMBL" id="KLO03790.1"/>
    </source>
</evidence>
<feature type="region of interest" description="Disordered" evidence="1">
    <location>
        <begin position="1"/>
        <end position="56"/>
    </location>
</feature>
<dbReference type="InParanoid" id="A0A0H2QW27"/>
<dbReference type="AlphaFoldDB" id="A0A0H2QW27"/>
<name>A0A0H2QW27_9AGAM</name>
<feature type="region of interest" description="Disordered" evidence="1">
    <location>
        <begin position="215"/>
        <end position="251"/>
    </location>
</feature>
<evidence type="ECO:0000256" key="1">
    <source>
        <dbReference type="SAM" id="MobiDB-lite"/>
    </source>
</evidence>
<sequence>MANARQRGGSGRGERIGSGGWTGQRAAPQRMGIGQCASFGKQGGPRTVGVVNDDDYKPFPYPPRNSSLSTTPIHLVHLTSPLPTTANSSSPASLLQHPLQHHDGVYGTRRALRKLSFAGGVVSTSTRVGYEEETEKRRTGVHCPARNPSSEGDDDDDAVQWNETVSVEKSEENTANTYRRTSGRRWKLRAGERGLQEKSERRMLLVERTRRRWEQQRQRQRRGRRRRRTPERGEGECERGREWEEEGERKCDSSLLLLVPSSSPLYTSQRRSVHDV</sequence>
<keyword evidence="3" id="KW-1185">Reference proteome</keyword>
<feature type="compositionally biased region" description="Gly residues" evidence="1">
    <location>
        <begin position="8"/>
        <end position="22"/>
    </location>
</feature>